<dbReference type="InterPro" id="IPR036869">
    <property type="entry name" value="J_dom_sf"/>
</dbReference>
<dbReference type="SUPFAM" id="SSF46565">
    <property type="entry name" value="Chaperone J-domain"/>
    <property type="match status" value="1"/>
</dbReference>
<dbReference type="InterPro" id="IPR018253">
    <property type="entry name" value="DnaJ_domain_CS"/>
</dbReference>
<dbReference type="EMBL" id="MN739216">
    <property type="protein sequence ID" value="QHS94119.1"/>
    <property type="molecule type" value="Genomic_DNA"/>
</dbReference>
<dbReference type="Gene3D" id="2.10.230.10">
    <property type="entry name" value="Heat shock protein DnaJ, cysteine-rich domain"/>
    <property type="match status" value="1"/>
</dbReference>
<dbReference type="InterPro" id="IPR044713">
    <property type="entry name" value="DNJA1/2-like"/>
</dbReference>
<proteinExistence type="predicted"/>
<reference evidence="3" key="1">
    <citation type="journal article" date="2020" name="Nature">
        <title>Giant virus diversity and host interactions through global metagenomics.</title>
        <authorList>
            <person name="Schulz F."/>
            <person name="Roux S."/>
            <person name="Paez-Espino D."/>
            <person name="Jungbluth S."/>
            <person name="Walsh D.A."/>
            <person name="Denef V.J."/>
            <person name="McMahon K.D."/>
            <person name="Konstantinidis K.T."/>
            <person name="Eloe-Fadrosh E.A."/>
            <person name="Kyrpides N.C."/>
            <person name="Woyke T."/>
        </authorList>
    </citation>
    <scope>NUCLEOTIDE SEQUENCE</scope>
    <source>
        <strain evidence="3">GVMAG-M-3300018416-26</strain>
    </source>
</reference>
<evidence type="ECO:0000259" key="2">
    <source>
        <dbReference type="PROSITE" id="PS51188"/>
    </source>
</evidence>
<sequence>MFGKKCMDEKEYYLILNIDIDSTSEQIKKAYRQQAIIYHPDKNNGNDNQFKKIQEAYDVLSNSDKKHLYDNNIIDDQFNCSEDMMRNGHNATFFTSDPTEIIFHFEDLFSNMMFNKEPEISKDNTFTPPITNKPETIFLTLDDIIYGCEKKITYTRDLLCSKCNGEGATFSSMIQCITCQGRGYCDSFPFPTVCRSCNGNSKIKTNVKKCILCKGNKKIKNDFICEMNILPGQEHNSKLFIKEHHLNITIKHDLSKSSISMKDNTLFVKHCIKLEEMLCGFTHYITLGKNDKHIKLEKDGYFNVKEPIVFLNNGVLLKDGSRGSVIIKCFIEGTSKEKELKKFLPAFKKIFR</sequence>
<dbReference type="SUPFAM" id="SSF57938">
    <property type="entry name" value="DnaJ/Hsp40 cysteine-rich domain"/>
    <property type="match status" value="1"/>
</dbReference>
<dbReference type="SMART" id="SM00271">
    <property type="entry name" value="DnaJ"/>
    <property type="match status" value="1"/>
</dbReference>
<evidence type="ECO:0008006" key="4">
    <source>
        <dbReference type="Google" id="ProtNLM"/>
    </source>
</evidence>
<dbReference type="CDD" id="cd06257">
    <property type="entry name" value="DnaJ"/>
    <property type="match status" value="1"/>
</dbReference>
<name>A0A6C0BRC8_9ZZZZ</name>
<evidence type="ECO:0000259" key="1">
    <source>
        <dbReference type="PROSITE" id="PS50076"/>
    </source>
</evidence>
<feature type="domain" description="J" evidence="1">
    <location>
        <begin position="11"/>
        <end position="73"/>
    </location>
</feature>
<accession>A0A6C0BRC8</accession>
<protein>
    <recommendedName>
        <fullName evidence="4">J domain-containing protein</fullName>
    </recommendedName>
</protein>
<dbReference type="PANTHER" id="PTHR43888">
    <property type="entry name" value="DNAJ-LIKE-2, ISOFORM A-RELATED"/>
    <property type="match status" value="1"/>
</dbReference>
<dbReference type="GO" id="GO:0051082">
    <property type="term" value="F:unfolded protein binding"/>
    <property type="evidence" value="ECO:0007669"/>
    <property type="project" value="InterPro"/>
</dbReference>
<dbReference type="PRINTS" id="PR00625">
    <property type="entry name" value="JDOMAIN"/>
</dbReference>
<dbReference type="Gene3D" id="2.60.260.20">
    <property type="entry name" value="Urease metallochaperone UreE, N-terminal domain"/>
    <property type="match status" value="1"/>
</dbReference>
<dbReference type="PROSITE" id="PS00636">
    <property type="entry name" value="DNAJ_1"/>
    <property type="match status" value="1"/>
</dbReference>
<dbReference type="Pfam" id="PF00226">
    <property type="entry name" value="DnaJ"/>
    <property type="match status" value="1"/>
</dbReference>
<dbReference type="InterPro" id="IPR036410">
    <property type="entry name" value="HSP_DnaJ_Cys-rich_dom_sf"/>
</dbReference>
<dbReference type="Gene3D" id="1.10.287.110">
    <property type="entry name" value="DnaJ domain"/>
    <property type="match status" value="1"/>
</dbReference>
<organism evidence="3">
    <name type="scientific">viral metagenome</name>
    <dbReference type="NCBI Taxonomy" id="1070528"/>
    <lineage>
        <taxon>unclassified sequences</taxon>
        <taxon>metagenomes</taxon>
        <taxon>organismal metagenomes</taxon>
    </lineage>
</organism>
<dbReference type="PROSITE" id="PS51188">
    <property type="entry name" value="ZF_CR"/>
    <property type="match status" value="1"/>
</dbReference>
<dbReference type="AlphaFoldDB" id="A0A6C0BRC8"/>
<evidence type="ECO:0000313" key="3">
    <source>
        <dbReference type="EMBL" id="QHS94119.1"/>
    </source>
</evidence>
<dbReference type="GO" id="GO:0030544">
    <property type="term" value="F:Hsp70 protein binding"/>
    <property type="evidence" value="ECO:0007669"/>
    <property type="project" value="InterPro"/>
</dbReference>
<dbReference type="PROSITE" id="PS50076">
    <property type="entry name" value="DNAJ_2"/>
    <property type="match status" value="1"/>
</dbReference>
<dbReference type="GO" id="GO:0006457">
    <property type="term" value="P:protein folding"/>
    <property type="evidence" value="ECO:0007669"/>
    <property type="project" value="InterPro"/>
</dbReference>
<feature type="domain" description="CR-type" evidence="2">
    <location>
        <begin position="147"/>
        <end position="222"/>
    </location>
</feature>
<dbReference type="InterPro" id="IPR001623">
    <property type="entry name" value="DnaJ_domain"/>
</dbReference>
<dbReference type="InterPro" id="IPR001305">
    <property type="entry name" value="HSP_DnaJ_Cys-rich_dom"/>
</dbReference>